<accession>A0A0K2TH45</accession>
<name>A0A0K2TH45_LEPSM</name>
<proteinExistence type="predicted"/>
<evidence type="ECO:0000313" key="1">
    <source>
        <dbReference type="EMBL" id="CDW25338.1"/>
    </source>
</evidence>
<feature type="non-terminal residue" evidence="1">
    <location>
        <position position="1"/>
    </location>
</feature>
<protein>
    <submittedName>
        <fullName evidence="1">Uncharacterized protein</fullName>
    </submittedName>
</protein>
<reference evidence="1" key="1">
    <citation type="submission" date="2014-05" db="EMBL/GenBank/DDBJ databases">
        <authorList>
            <person name="Chronopoulou M."/>
        </authorList>
    </citation>
    <scope>NUCLEOTIDE SEQUENCE</scope>
    <source>
        <tissue evidence="1">Whole organism</tissue>
    </source>
</reference>
<sequence length="54" mass="6164">VVELIGLEQQLQPELLKVQHEDDLQLWAFAPFLAEPLLEVGPLPKWARYKAVAL</sequence>
<dbReference type="AlphaFoldDB" id="A0A0K2TH45"/>
<organism evidence="1">
    <name type="scientific">Lepeophtheirus salmonis</name>
    <name type="common">Salmon louse</name>
    <name type="synonym">Caligus salmonis</name>
    <dbReference type="NCBI Taxonomy" id="72036"/>
    <lineage>
        <taxon>Eukaryota</taxon>
        <taxon>Metazoa</taxon>
        <taxon>Ecdysozoa</taxon>
        <taxon>Arthropoda</taxon>
        <taxon>Crustacea</taxon>
        <taxon>Multicrustacea</taxon>
        <taxon>Hexanauplia</taxon>
        <taxon>Copepoda</taxon>
        <taxon>Siphonostomatoida</taxon>
        <taxon>Caligidae</taxon>
        <taxon>Lepeophtheirus</taxon>
    </lineage>
</organism>
<dbReference type="EMBL" id="HACA01007977">
    <property type="protein sequence ID" value="CDW25338.1"/>
    <property type="molecule type" value="Transcribed_RNA"/>
</dbReference>